<protein>
    <submittedName>
        <fullName evidence="6">Zinc finger, MYND-type</fullName>
    </submittedName>
</protein>
<evidence type="ECO:0000256" key="3">
    <source>
        <dbReference type="ARBA" id="ARBA00022833"/>
    </source>
</evidence>
<feature type="domain" description="MYND-type" evidence="5">
    <location>
        <begin position="210"/>
        <end position="251"/>
    </location>
</feature>
<dbReference type="SUPFAM" id="SSF144232">
    <property type="entry name" value="HIT/MYND zinc finger-like"/>
    <property type="match status" value="1"/>
</dbReference>
<evidence type="ECO:0000313" key="7">
    <source>
        <dbReference type="Proteomes" id="UP001056384"/>
    </source>
</evidence>
<gene>
    <name evidence="6" type="ORF">Slin15195_G053070</name>
</gene>
<keyword evidence="2 4" id="KW-0863">Zinc-finger</keyword>
<evidence type="ECO:0000256" key="2">
    <source>
        <dbReference type="ARBA" id="ARBA00022771"/>
    </source>
</evidence>
<dbReference type="Pfam" id="PF01753">
    <property type="entry name" value="zf-MYND"/>
    <property type="match status" value="1"/>
</dbReference>
<evidence type="ECO:0000313" key="6">
    <source>
        <dbReference type="EMBL" id="USW51988.1"/>
    </source>
</evidence>
<dbReference type="InterPro" id="IPR002893">
    <property type="entry name" value="Znf_MYND"/>
</dbReference>
<proteinExistence type="predicted"/>
<organism evidence="6 7">
    <name type="scientific">Septoria linicola</name>
    <dbReference type="NCBI Taxonomy" id="215465"/>
    <lineage>
        <taxon>Eukaryota</taxon>
        <taxon>Fungi</taxon>
        <taxon>Dikarya</taxon>
        <taxon>Ascomycota</taxon>
        <taxon>Pezizomycotina</taxon>
        <taxon>Dothideomycetes</taxon>
        <taxon>Dothideomycetidae</taxon>
        <taxon>Mycosphaerellales</taxon>
        <taxon>Mycosphaerellaceae</taxon>
        <taxon>Septoria</taxon>
    </lineage>
</organism>
<sequence>MATSVVPLPNLRIPGRPQKALALGGEPLSIYDENVFGEDAEQLEVKAPIGIATVLYKWCPEALFALLDVENWFSFTWTLTIAQCTEDESKIEIGRIRDQVTFGSLDKDGLWKTMITFQMSNADSGSVDGPWLPNMEETMLDEINIKDPAEIERITESFIKDIITERRWLTGKKVRHDFFIESPKIGMDPWEDGMKMNPHWLYESLDLTKCTTCSTSGSPGTALNRCGRCGTAAYCSSACQQRDWPVHKAVCSMSTEDRGKALHYSQHGGLVGWDETASTV</sequence>
<dbReference type="PROSITE" id="PS50865">
    <property type="entry name" value="ZF_MYND_2"/>
    <property type="match status" value="1"/>
</dbReference>
<accession>A0A9Q9ATR7</accession>
<evidence type="ECO:0000256" key="4">
    <source>
        <dbReference type="PROSITE-ProRule" id="PRU00134"/>
    </source>
</evidence>
<keyword evidence="7" id="KW-1185">Reference proteome</keyword>
<dbReference type="AlphaFoldDB" id="A0A9Q9ATR7"/>
<dbReference type="GO" id="GO:0008270">
    <property type="term" value="F:zinc ion binding"/>
    <property type="evidence" value="ECO:0007669"/>
    <property type="project" value="UniProtKB-KW"/>
</dbReference>
<evidence type="ECO:0000259" key="5">
    <source>
        <dbReference type="PROSITE" id="PS50865"/>
    </source>
</evidence>
<keyword evidence="3" id="KW-0862">Zinc</keyword>
<dbReference type="EMBL" id="CP099421">
    <property type="protein sequence ID" value="USW51988.1"/>
    <property type="molecule type" value="Genomic_DNA"/>
</dbReference>
<dbReference type="Gene3D" id="6.10.140.2220">
    <property type="match status" value="1"/>
</dbReference>
<dbReference type="Proteomes" id="UP001056384">
    <property type="component" value="Chromosome 4"/>
</dbReference>
<keyword evidence="1" id="KW-0479">Metal-binding</keyword>
<evidence type="ECO:0000256" key="1">
    <source>
        <dbReference type="ARBA" id="ARBA00022723"/>
    </source>
</evidence>
<dbReference type="PROSITE" id="PS01360">
    <property type="entry name" value="ZF_MYND_1"/>
    <property type="match status" value="1"/>
</dbReference>
<reference evidence="6" key="1">
    <citation type="submission" date="2022-06" db="EMBL/GenBank/DDBJ databases">
        <title>Complete genome sequences of two strains of the flax pathogen Septoria linicola.</title>
        <authorList>
            <person name="Lapalu N."/>
            <person name="Simon A."/>
            <person name="Demenou B."/>
            <person name="Paumier D."/>
            <person name="Guillot M.-P."/>
            <person name="Gout L."/>
            <person name="Valade R."/>
        </authorList>
    </citation>
    <scope>NUCLEOTIDE SEQUENCE</scope>
    <source>
        <strain evidence="6">SE15195</strain>
    </source>
</reference>
<name>A0A9Q9ATR7_9PEZI</name>